<dbReference type="Gene3D" id="2.120.10.30">
    <property type="entry name" value="TolB, C-terminal domain"/>
    <property type="match status" value="1"/>
</dbReference>
<feature type="binding site" evidence="3">
    <location>
        <position position="178"/>
    </location>
    <ligand>
        <name>substrate</name>
    </ligand>
</feature>
<reference evidence="6 7" key="1">
    <citation type="journal article" date="2024" name="Nat. Commun.">
        <title>Phylogenomics reveals the evolutionary origins of lichenization in chlorophyte algae.</title>
        <authorList>
            <person name="Puginier C."/>
            <person name="Libourel C."/>
            <person name="Otte J."/>
            <person name="Skaloud P."/>
            <person name="Haon M."/>
            <person name="Grisel S."/>
            <person name="Petersen M."/>
            <person name="Berrin J.G."/>
            <person name="Delaux P.M."/>
            <person name="Dal Grande F."/>
            <person name="Keller J."/>
        </authorList>
    </citation>
    <scope>NUCLEOTIDE SEQUENCE [LARGE SCALE GENOMIC DNA]</scope>
    <source>
        <strain evidence="6 7">SAG 2145</strain>
    </source>
</reference>
<dbReference type="PRINTS" id="PR01790">
    <property type="entry name" value="SMP30FAMILY"/>
</dbReference>
<dbReference type="SUPFAM" id="SSF63829">
    <property type="entry name" value="Calcium-dependent phosphotriesterase"/>
    <property type="match status" value="1"/>
</dbReference>
<protein>
    <recommendedName>
        <fullName evidence="5">SMP-30/Gluconolactonase/LRE-like region domain-containing protein</fullName>
    </recommendedName>
</protein>
<dbReference type="Proteomes" id="UP001438707">
    <property type="component" value="Unassembled WGS sequence"/>
</dbReference>
<keyword evidence="3" id="KW-0862">Zinc</keyword>
<feature type="domain" description="SMP-30/Gluconolactonase/LRE-like region" evidence="5">
    <location>
        <begin position="88"/>
        <end position="357"/>
    </location>
</feature>
<name>A0AAW1S543_9CHLO</name>
<evidence type="ECO:0000313" key="6">
    <source>
        <dbReference type="EMBL" id="KAK9841180.1"/>
    </source>
</evidence>
<feature type="compositionally biased region" description="Low complexity" evidence="4">
    <location>
        <begin position="7"/>
        <end position="20"/>
    </location>
</feature>
<evidence type="ECO:0000259" key="5">
    <source>
        <dbReference type="Pfam" id="PF08450"/>
    </source>
</evidence>
<dbReference type="InterPro" id="IPR005511">
    <property type="entry name" value="SMP-30"/>
</dbReference>
<evidence type="ECO:0000256" key="4">
    <source>
        <dbReference type="SAM" id="MobiDB-lite"/>
    </source>
</evidence>
<dbReference type="GO" id="GO:0019853">
    <property type="term" value="P:L-ascorbic acid biosynthetic process"/>
    <property type="evidence" value="ECO:0007669"/>
    <property type="project" value="TreeGrafter"/>
</dbReference>
<comment type="similarity">
    <text evidence="1">Belongs to the SMP-30/CGR1 family.</text>
</comment>
<feature type="binding site" evidence="3">
    <location>
        <position position="88"/>
    </location>
    <ligand>
        <name>a divalent metal cation</name>
        <dbReference type="ChEBI" id="CHEBI:60240"/>
    </ligand>
</feature>
<feature type="binding site" evidence="3">
    <location>
        <position position="176"/>
    </location>
    <ligand>
        <name>substrate</name>
    </ligand>
</feature>
<accession>A0AAW1S543</accession>
<feature type="binding site" evidence="3">
    <location>
        <position position="234"/>
    </location>
    <ligand>
        <name>a divalent metal cation</name>
        <dbReference type="ChEBI" id="CHEBI:60240"/>
    </ligand>
</feature>
<sequence length="390" mass="42808">MRSMARSPALPLSSPGASYPTRQRTDSPQQEPSEGPGNFSRPFRVCALRCYIHRSPGLARHYRKCIRAQAAKSESLELVLDLKGKLLESPVWDGRLQKLIFVDTDGQRIYKYDPSTPDSLISVHLPEPVGFVGLTEVPDQVLAGMERRVVLVDLQKQAIISDVAITPEEHGADGHRFNDGKPGPAGVCIFGRKHESSETPDGQRGRVYRLDMGPSVIRGKLTEVMTPEETQLPNGMGWDMQKGVMYLNDTFMKEFEDTPGIIWEIQVDKQGVPARNASKQLKKRVVYKINVAKEGGPDGMTLDSQGRIWLALAKGSKLICVDPTSNTEVHRINMPIQMPTACAFGGKNLDELYITSTELGGGKGAGGLWRYTLEGLKGLSAAHVATIQSS</sequence>
<evidence type="ECO:0000256" key="3">
    <source>
        <dbReference type="PIRSR" id="PIRSR605511-2"/>
    </source>
</evidence>
<comment type="cofactor">
    <cofactor evidence="3">
        <name>Zn(2+)</name>
        <dbReference type="ChEBI" id="CHEBI:29105"/>
    </cofactor>
    <text evidence="3">Binds 1 divalent metal cation per subunit.</text>
</comment>
<gene>
    <name evidence="6" type="ORF">WJX74_001465</name>
</gene>
<dbReference type="EMBL" id="JALJOS010000003">
    <property type="protein sequence ID" value="KAK9841180.1"/>
    <property type="molecule type" value="Genomic_DNA"/>
</dbReference>
<feature type="active site" description="Proton donor/acceptor" evidence="2">
    <location>
        <position position="298"/>
    </location>
</feature>
<keyword evidence="7" id="KW-1185">Reference proteome</keyword>
<evidence type="ECO:0000313" key="7">
    <source>
        <dbReference type="Proteomes" id="UP001438707"/>
    </source>
</evidence>
<dbReference type="InterPro" id="IPR013658">
    <property type="entry name" value="SGL"/>
</dbReference>
<dbReference type="PANTHER" id="PTHR10907:SF47">
    <property type="entry name" value="REGUCALCIN"/>
    <property type="match status" value="1"/>
</dbReference>
<dbReference type="GO" id="GO:0004341">
    <property type="term" value="F:gluconolactonase activity"/>
    <property type="evidence" value="ECO:0007669"/>
    <property type="project" value="TreeGrafter"/>
</dbReference>
<dbReference type="InterPro" id="IPR011042">
    <property type="entry name" value="6-blade_b-propeller_TolB-like"/>
</dbReference>
<organism evidence="6 7">
    <name type="scientific">Apatococcus lobatus</name>
    <dbReference type="NCBI Taxonomy" id="904363"/>
    <lineage>
        <taxon>Eukaryota</taxon>
        <taxon>Viridiplantae</taxon>
        <taxon>Chlorophyta</taxon>
        <taxon>core chlorophytes</taxon>
        <taxon>Trebouxiophyceae</taxon>
        <taxon>Chlorellales</taxon>
        <taxon>Chlorellaceae</taxon>
        <taxon>Apatococcus</taxon>
    </lineage>
</organism>
<dbReference type="PANTHER" id="PTHR10907">
    <property type="entry name" value="REGUCALCIN"/>
    <property type="match status" value="1"/>
</dbReference>
<dbReference type="Pfam" id="PF08450">
    <property type="entry name" value="SGL"/>
    <property type="match status" value="1"/>
</dbReference>
<feature type="binding site" evidence="3">
    <location>
        <position position="298"/>
    </location>
    <ligand>
        <name>a divalent metal cation</name>
        <dbReference type="ChEBI" id="CHEBI:60240"/>
    </ligand>
</feature>
<dbReference type="AlphaFoldDB" id="A0AAW1S543"/>
<evidence type="ECO:0000256" key="1">
    <source>
        <dbReference type="ARBA" id="ARBA00008853"/>
    </source>
</evidence>
<proteinExistence type="inferred from homology"/>
<keyword evidence="3" id="KW-0479">Metal-binding</keyword>
<dbReference type="GO" id="GO:0005509">
    <property type="term" value="F:calcium ion binding"/>
    <property type="evidence" value="ECO:0007669"/>
    <property type="project" value="TreeGrafter"/>
</dbReference>
<feature type="region of interest" description="Disordered" evidence="4">
    <location>
        <begin position="1"/>
        <end position="38"/>
    </location>
</feature>
<comment type="caution">
    <text evidence="6">The sequence shown here is derived from an EMBL/GenBank/DDBJ whole genome shotgun (WGS) entry which is preliminary data.</text>
</comment>
<evidence type="ECO:0000256" key="2">
    <source>
        <dbReference type="PIRSR" id="PIRSR605511-1"/>
    </source>
</evidence>